<evidence type="ECO:0000259" key="9">
    <source>
        <dbReference type="Pfam" id="PF16582"/>
    </source>
</evidence>
<protein>
    <recommendedName>
        <fullName evidence="6">2-succinyl-5-enolpyruvyl-6-hydroxy-3-cyclohexene-1-carboxylate synthase</fullName>
        <shortName evidence="6">SEPHCHC synthase</shortName>
        <ecNumber evidence="6">2.2.1.9</ecNumber>
    </recommendedName>
    <alternativeName>
        <fullName evidence="6">Menaquinone biosynthesis protein MenD</fullName>
    </alternativeName>
</protein>
<evidence type="ECO:0000313" key="11">
    <source>
        <dbReference type="Proteomes" id="UP000197768"/>
    </source>
</evidence>
<keyword evidence="3 6" id="KW-0460">Magnesium</keyword>
<evidence type="ECO:0000256" key="4">
    <source>
        <dbReference type="ARBA" id="ARBA00023052"/>
    </source>
</evidence>
<dbReference type="PANTHER" id="PTHR42916">
    <property type="entry name" value="2-SUCCINYL-5-ENOLPYRUVYL-6-HYDROXY-3-CYCLOHEXENE-1-CARBOXYLATE SYNTHASE"/>
    <property type="match status" value="1"/>
</dbReference>
<keyword evidence="6" id="KW-0474">Menaquinone biosynthesis</keyword>
<comment type="cofactor">
    <cofactor evidence="6">
        <name>thiamine diphosphate</name>
        <dbReference type="ChEBI" id="CHEBI:58937"/>
    </cofactor>
    <text evidence="6">Binds 1 thiamine pyrophosphate per subunit.</text>
</comment>
<dbReference type="CDD" id="cd02009">
    <property type="entry name" value="TPP_SHCHC_synthase"/>
    <property type="match status" value="1"/>
</dbReference>
<dbReference type="Gene3D" id="3.40.50.970">
    <property type="match status" value="2"/>
</dbReference>
<evidence type="ECO:0000259" key="8">
    <source>
        <dbReference type="Pfam" id="PF02776"/>
    </source>
</evidence>
<dbReference type="EMBL" id="MTCZ01000043">
    <property type="protein sequence ID" value="OWP84303.1"/>
    <property type="molecule type" value="Genomic_DNA"/>
</dbReference>
<dbReference type="InterPro" id="IPR032264">
    <property type="entry name" value="MenD_middle"/>
</dbReference>
<evidence type="ECO:0000256" key="2">
    <source>
        <dbReference type="ARBA" id="ARBA00022723"/>
    </source>
</evidence>
<dbReference type="GO" id="GO:0030145">
    <property type="term" value="F:manganese ion binding"/>
    <property type="evidence" value="ECO:0007669"/>
    <property type="project" value="UniProtKB-UniRule"/>
</dbReference>
<keyword evidence="5 6" id="KW-0464">Manganese</keyword>
<keyword evidence="4 6" id="KW-0786">Thiamine pyrophosphate</keyword>
<dbReference type="InterPro" id="IPR029061">
    <property type="entry name" value="THDP-binding"/>
</dbReference>
<comment type="similarity">
    <text evidence="6">Belongs to the TPP enzyme family. MenD subfamily.</text>
</comment>
<comment type="subunit">
    <text evidence="6">Homodimer.</text>
</comment>
<dbReference type="AlphaFoldDB" id="A0A246GJ90"/>
<evidence type="ECO:0000256" key="6">
    <source>
        <dbReference type="HAMAP-Rule" id="MF_01659"/>
    </source>
</evidence>
<feature type="domain" description="Thiamine pyrophosphate enzyme TPP-binding" evidence="7">
    <location>
        <begin position="397"/>
        <end position="532"/>
    </location>
</feature>
<dbReference type="Proteomes" id="UP000197768">
    <property type="component" value="Unassembled WGS sequence"/>
</dbReference>
<feature type="domain" description="Thiamine pyrophosphate enzyme N-terminal TPP-binding" evidence="8">
    <location>
        <begin position="12"/>
        <end position="120"/>
    </location>
</feature>
<dbReference type="PIRSF" id="PIRSF004983">
    <property type="entry name" value="MenD"/>
    <property type="match status" value="1"/>
</dbReference>
<dbReference type="SUPFAM" id="SSF52518">
    <property type="entry name" value="Thiamin diphosphate-binding fold (THDP-binding)"/>
    <property type="match status" value="2"/>
</dbReference>
<dbReference type="HAMAP" id="MF_01659">
    <property type="entry name" value="MenD"/>
    <property type="match status" value="1"/>
</dbReference>
<reference evidence="10 11" key="1">
    <citation type="journal article" date="2017" name="Infect. Genet. Evol.">
        <title>Comparative genome analysis of fish pathogen Flavobacterium columnare reveals extensive sequence diversity within the species.</title>
        <authorList>
            <person name="Kayansamruaj P."/>
            <person name="Dong H.T."/>
            <person name="Hirono I."/>
            <person name="Kondo H."/>
            <person name="Senapin S."/>
            <person name="Rodkhum C."/>
        </authorList>
    </citation>
    <scope>NUCLEOTIDE SEQUENCE [LARGE SCALE GENOMIC DNA]</scope>
    <source>
        <strain evidence="10 11">1215</strain>
    </source>
</reference>
<dbReference type="Pfam" id="PF02775">
    <property type="entry name" value="TPP_enzyme_C"/>
    <property type="match status" value="1"/>
</dbReference>
<keyword evidence="1 6" id="KW-0808">Transferase</keyword>
<evidence type="ECO:0000313" key="10">
    <source>
        <dbReference type="EMBL" id="OWP84303.1"/>
    </source>
</evidence>
<sequence length="555" mass="63297">MKPTAIYPRIPLAQSIIEICKKKGLQHIVISPGSRNAPLTIGFSNQTEFNCYSIVDERCAGFFALGLAQQLQEPVVLTCTSGSALLNYYPAITEAFYSQIPLVVISADRPIDKIDIGDGQTIRQANVFANHILYNANLEENASAENDRLIQEALFLSISQKGPVHINVPFEEPLYETILAPIIAPVWFNFEKKEEKASEIQPFAKQWNEAQKKIVLIGENQPNTIEAEYLNIIAQDPSVIVMTEVTSNVHHENFIANIDTIITPFSEKEFEHYKPEILLTLGGMIVSKRIKAFFRKYKPKAHWHVDELRAYNTYGCLSHHFKETPNVFFERFLKLTSYKESSFQQELLDIRLQRAVAHNDYLKELIFSDLKVFQIITELLPKNLQLQISNSSAIRYAQLFSIDSSISVYCNRGTSGIEGSTTTAIGAAVGSKKTTYVITGDISFFYDSNALWNHYIPNDFKIILINNGGGGIFRILPGHQENEIFNTFFETTHNLTAEYLASMYGFRYFRATNERQLRKNWNDFSSLDRPAIYEIFTPEKLNNKILLQYFKDLND</sequence>
<comment type="cofactor">
    <cofactor evidence="6">
        <name>Mg(2+)</name>
        <dbReference type="ChEBI" id="CHEBI:18420"/>
    </cofactor>
    <cofactor evidence="6">
        <name>Mn(2+)</name>
        <dbReference type="ChEBI" id="CHEBI:29035"/>
    </cofactor>
</comment>
<evidence type="ECO:0000256" key="1">
    <source>
        <dbReference type="ARBA" id="ARBA00022679"/>
    </source>
</evidence>
<dbReference type="RefSeq" id="WP_088392028.1">
    <property type="nucleotide sequence ID" value="NZ_MTCZ01000043.1"/>
</dbReference>
<evidence type="ECO:0000256" key="5">
    <source>
        <dbReference type="ARBA" id="ARBA00023211"/>
    </source>
</evidence>
<dbReference type="InterPro" id="IPR011766">
    <property type="entry name" value="TPP_enzyme_TPP-bd"/>
</dbReference>
<comment type="function">
    <text evidence="6">Catalyzes the thiamine diphosphate-dependent decarboxylation of 2-oxoglutarate and the subsequent addition of the resulting succinic semialdehyde-thiamine pyrophosphate anion to isochorismate to yield 2-succinyl-5-enolpyruvyl-6-hydroxy-3-cyclohexene-1-carboxylate (SEPHCHC).</text>
</comment>
<dbReference type="InterPro" id="IPR012001">
    <property type="entry name" value="Thiamin_PyroP_enz_TPP-bd_dom"/>
</dbReference>
<dbReference type="InterPro" id="IPR004433">
    <property type="entry name" value="MenaQ_synth_MenD"/>
</dbReference>
<dbReference type="Gene3D" id="3.40.50.1220">
    <property type="entry name" value="TPP-binding domain"/>
    <property type="match status" value="1"/>
</dbReference>
<comment type="catalytic activity">
    <reaction evidence="6">
        <text>isochorismate + 2-oxoglutarate + H(+) = 5-enolpyruvoyl-6-hydroxy-2-succinyl-cyclohex-3-ene-1-carboxylate + CO2</text>
        <dbReference type="Rhea" id="RHEA:25593"/>
        <dbReference type="ChEBI" id="CHEBI:15378"/>
        <dbReference type="ChEBI" id="CHEBI:16526"/>
        <dbReference type="ChEBI" id="CHEBI:16810"/>
        <dbReference type="ChEBI" id="CHEBI:29780"/>
        <dbReference type="ChEBI" id="CHEBI:58818"/>
        <dbReference type="EC" id="2.2.1.9"/>
    </reaction>
</comment>
<dbReference type="NCBIfam" id="TIGR00173">
    <property type="entry name" value="menD"/>
    <property type="match status" value="1"/>
</dbReference>
<proteinExistence type="inferred from homology"/>
<gene>
    <name evidence="6" type="primary">menD</name>
    <name evidence="10" type="ORF">BWK59_06035</name>
</gene>
<dbReference type="PANTHER" id="PTHR42916:SF1">
    <property type="entry name" value="PROTEIN PHYLLO, CHLOROPLASTIC"/>
    <property type="match status" value="1"/>
</dbReference>
<dbReference type="EC" id="2.2.1.9" evidence="6"/>
<name>A0A246GJ90_9FLAO</name>
<evidence type="ECO:0000256" key="3">
    <source>
        <dbReference type="ARBA" id="ARBA00022842"/>
    </source>
</evidence>
<dbReference type="GO" id="GO:0000287">
    <property type="term" value="F:magnesium ion binding"/>
    <property type="evidence" value="ECO:0007669"/>
    <property type="project" value="UniProtKB-UniRule"/>
</dbReference>
<dbReference type="Pfam" id="PF16582">
    <property type="entry name" value="TPP_enzyme_M_2"/>
    <property type="match status" value="1"/>
</dbReference>
<dbReference type="GO" id="GO:0070204">
    <property type="term" value="F:2-succinyl-5-enolpyruvyl-6-hydroxy-3-cyclohexene-1-carboxylic-acid synthase activity"/>
    <property type="evidence" value="ECO:0007669"/>
    <property type="project" value="UniProtKB-UniRule"/>
</dbReference>
<dbReference type="GO" id="GO:0030976">
    <property type="term" value="F:thiamine pyrophosphate binding"/>
    <property type="evidence" value="ECO:0007669"/>
    <property type="project" value="UniProtKB-UniRule"/>
</dbReference>
<feature type="domain" description="Menaquinone biosynthesis protein MenD middle" evidence="9">
    <location>
        <begin position="202"/>
        <end position="386"/>
    </location>
</feature>
<dbReference type="CDD" id="cd07037">
    <property type="entry name" value="TPP_PYR_MenD"/>
    <property type="match status" value="1"/>
</dbReference>
<organism evidence="10 11">
    <name type="scientific">Flavobacterium davisii</name>
    <dbReference type="NCBI Taxonomy" id="2906077"/>
    <lineage>
        <taxon>Bacteria</taxon>
        <taxon>Pseudomonadati</taxon>
        <taxon>Bacteroidota</taxon>
        <taxon>Flavobacteriia</taxon>
        <taxon>Flavobacteriales</taxon>
        <taxon>Flavobacteriaceae</taxon>
        <taxon>Flavobacterium</taxon>
    </lineage>
</organism>
<comment type="caution">
    <text evidence="10">The sequence shown here is derived from an EMBL/GenBank/DDBJ whole genome shotgun (WGS) entry which is preliminary data.</text>
</comment>
<dbReference type="UniPathway" id="UPA00079"/>
<comment type="pathway">
    <text evidence="6">Quinol/quinone metabolism; 1,4-dihydroxy-2-naphthoate biosynthesis; 1,4-dihydroxy-2-naphthoate from chorismate: step 2/7.</text>
</comment>
<dbReference type="GO" id="GO:0009234">
    <property type="term" value="P:menaquinone biosynthetic process"/>
    <property type="evidence" value="ECO:0007669"/>
    <property type="project" value="UniProtKB-UniRule"/>
</dbReference>
<evidence type="ECO:0000259" key="7">
    <source>
        <dbReference type="Pfam" id="PF02775"/>
    </source>
</evidence>
<keyword evidence="2 6" id="KW-0479">Metal-binding</keyword>
<accession>A0A246GJ90</accession>
<dbReference type="Pfam" id="PF02776">
    <property type="entry name" value="TPP_enzyme_N"/>
    <property type="match status" value="1"/>
</dbReference>
<dbReference type="UniPathway" id="UPA01057">
    <property type="reaction ID" value="UER00164"/>
</dbReference>
<comment type="pathway">
    <text evidence="6">Quinol/quinone metabolism; menaquinone biosynthesis.</text>
</comment>